<feature type="transmembrane region" description="Helical" evidence="11">
    <location>
        <begin position="26"/>
        <end position="46"/>
    </location>
</feature>
<dbReference type="GO" id="GO:0032153">
    <property type="term" value="C:cell division site"/>
    <property type="evidence" value="ECO:0007669"/>
    <property type="project" value="TreeGrafter"/>
</dbReference>
<evidence type="ECO:0000256" key="7">
    <source>
        <dbReference type="ARBA" id="ARBA00022984"/>
    </source>
</evidence>
<accession>A0A6I3S0X0</accession>
<comment type="similarity">
    <text evidence="11">Belongs to the SEDS family. MrdB/RodA subfamily.</text>
</comment>
<dbReference type="UniPathway" id="UPA00219"/>
<feature type="transmembrane region" description="Helical" evidence="11">
    <location>
        <begin position="316"/>
        <end position="343"/>
    </location>
</feature>
<keyword evidence="8 11" id="KW-1133">Transmembrane helix</keyword>
<evidence type="ECO:0000256" key="11">
    <source>
        <dbReference type="HAMAP-Rule" id="MF_02079"/>
    </source>
</evidence>
<comment type="subcellular location">
    <subcellularLocation>
        <location evidence="11">Cell inner membrane</location>
        <topology evidence="11">Multi-pass membrane protein</topology>
    </subcellularLocation>
    <subcellularLocation>
        <location evidence="1">Membrane</location>
        <topology evidence="1">Multi-pass membrane protein</topology>
    </subcellularLocation>
</comment>
<keyword evidence="9 11" id="KW-0472">Membrane</keyword>
<evidence type="ECO:0000256" key="8">
    <source>
        <dbReference type="ARBA" id="ARBA00022989"/>
    </source>
</evidence>
<gene>
    <name evidence="11 12" type="primary">rodA</name>
    <name evidence="11" type="synonym">mrdB</name>
    <name evidence="12" type="ORF">GMD42_02640</name>
</gene>
<dbReference type="NCBIfam" id="TIGR02210">
    <property type="entry name" value="rodA_shape"/>
    <property type="match status" value="1"/>
</dbReference>
<reference evidence="12 13" key="1">
    <citation type="journal article" date="2019" name="Nat. Med.">
        <title>A library of human gut bacterial isolates paired with longitudinal multiomics data enables mechanistic microbiome research.</title>
        <authorList>
            <person name="Poyet M."/>
            <person name="Groussin M."/>
            <person name="Gibbons S.M."/>
            <person name="Avila-Pacheco J."/>
            <person name="Jiang X."/>
            <person name="Kearney S.M."/>
            <person name="Perrotta A.R."/>
            <person name="Berdy B."/>
            <person name="Zhao S."/>
            <person name="Lieberman T.D."/>
            <person name="Swanson P.K."/>
            <person name="Smith M."/>
            <person name="Roesemann S."/>
            <person name="Alexander J.E."/>
            <person name="Rich S.A."/>
            <person name="Livny J."/>
            <person name="Vlamakis H."/>
            <person name="Clish C."/>
            <person name="Bullock K."/>
            <person name="Deik A."/>
            <person name="Scott J."/>
            <person name="Pierce K.A."/>
            <person name="Xavier R.J."/>
            <person name="Alm E.J."/>
        </authorList>
    </citation>
    <scope>NUCLEOTIDE SEQUENCE [LARGE SCALE GENOMIC DNA]</scope>
    <source>
        <strain evidence="12 13">BIOML-A2</strain>
    </source>
</reference>
<dbReference type="EMBL" id="WNCL01000005">
    <property type="protein sequence ID" value="MTU42536.1"/>
    <property type="molecule type" value="Genomic_DNA"/>
</dbReference>
<keyword evidence="3 11" id="KW-0328">Glycosyltransferase</keyword>
<dbReference type="Proteomes" id="UP000462362">
    <property type="component" value="Unassembled WGS sequence"/>
</dbReference>
<dbReference type="HAMAP" id="MF_02079">
    <property type="entry name" value="PGT_RodA"/>
    <property type="match status" value="1"/>
</dbReference>
<keyword evidence="11" id="KW-0997">Cell inner membrane</keyword>
<comment type="pathway">
    <text evidence="11">Cell wall biogenesis; peptidoglycan biosynthesis.</text>
</comment>
<dbReference type="GO" id="GO:0005886">
    <property type="term" value="C:plasma membrane"/>
    <property type="evidence" value="ECO:0007669"/>
    <property type="project" value="UniProtKB-SubCell"/>
</dbReference>
<feature type="transmembrane region" description="Helical" evidence="11">
    <location>
        <begin position="349"/>
        <end position="368"/>
    </location>
</feature>
<feature type="transmembrane region" description="Helical" evidence="11">
    <location>
        <begin position="82"/>
        <end position="102"/>
    </location>
</feature>
<comment type="function">
    <text evidence="11">Peptidoglycan polymerase that is essential for cell wall elongation.</text>
</comment>
<comment type="catalytic activity">
    <reaction evidence="11">
        <text>[GlcNAc-(1-&gt;4)-Mur2Ac(oyl-L-Ala-gamma-D-Glu-L-Lys-D-Ala-D-Ala)](n)-di-trans,octa-cis-undecaprenyl diphosphate + beta-D-GlcNAc-(1-&gt;4)-Mur2Ac(oyl-L-Ala-gamma-D-Glu-L-Lys-D-Ala-D-Ala)-di-trans,octa-cis-undecaprenyl diphosphate = [GlcNAc-(1-&gt;4)-Mur2Ac(oyl-L-Ala-gamma-D-Glu-L-Lys-D-Ala-D-Ala)](n+1)-di-trans,octa-cis-undecaprenyl diphosphate + di-trans,octa-cis-undecaprenyl diphosphate + H(+)</text>
        <dbReference type="Rhea" id="RHEA:23708"/>
        <dbReference type="Rhea" id="RHEA-COMP:9602"/>
        <dbReference type="Rhea" id="RHEA-COMP:9603"/>
        <dbReference type="ChEBI" id="CHEBI:15378"/>
        <dbReference type="ChEBI" id="CHEBI:58405"/>
        <dbReference type="ChEBI" id="CHEBI:60033"/>
        <dbReference type="ChEBI" id="CHEBI:78435"/>
        <dbReference type="EC" id="2.4.99.28"/>
    </reaction>
</comment>
<sequence>MNAHTREPFHIRILKGLLGIIWSIDWPLMVIVLILSAWGFVALYSAGYSFPWRIDGQIRNLAAAGAAMMLFATMPLKWTRNLAVPAYIVGLVLLVATLLFGVNTKGATRWLDIGVIRIQPSEIMKLATPLLIAWYFQIRLTAQEGVLKWWDYLVAFVMLALPVALILKQPDLGTSILVLASGFAVIFFAGLSWKFLLLLISGVLVALPIVWNSLYDYQRQRVLTLLDPSSDPLGAGFHTLQAIIAIGSGGMTGKGWMNGTQAHLDFIPERTSDFLFAVFSEEFGFFGDICLLGLYTLLIMRALYIASVANTVFERLLACAIATIFLIYSFVNMGMVSGILPVVGVPLPFMSYGGTALLILGICCGLLMKISAQRRIKVSLYGDDYRS</sequence>
<dbReference type="GO" id="GO:0015648">
    <property type="term" value="F:lipid-linked peptidoglycan transporter activity"/>
    <property type="evidence" value="ECO:0007669"/>
    <property type="project" value="TreeGrafter"/>
</dbReference>
<evidence type="ECO:0000256" key="2">
    <source>
        <dbReference type="ARBA" id="ARBA00022475"/>
    </source>
</evidence>
<feature type="transmembrane region" description="Helical" evidence="11">
    <location>
        <begin position="149"/>
        <end position="167"/>
    </location>
</feature>
<dbReference type="InterPro" id="IPR018365">
    <property type="entry name" value="Cell_cycle_FtsW-rel_CS"/>
</dbReference>
<proteinExistence type="inferred from homology"/>
<keyword evidence="10 11" id="KW-0961">Cell wall biogenesis/degradation</keyword>
<dbReference type="PANTHER" id="PTHR30474">
    <property type="entry name" value="CELL CYCLE PROTEIN"/>
    <property type="match status" value="1"/>
</dbReference>
<keyword evidence="5 11" id="KW-0812">Transmembrane</keyword>
<protein>
    <recommendedName>
        <fullName evidence="11">Peptidoglycan glycosyltransferase MrdB</fullName>
        <shortName evidence="11">PGT</shortName>
        <ecNumber evidence="11">2.4.99.28</ecNumber>
    </recommendedName>
    <alternativeName>
        <fullName evidence="11">Cell elongation protein RodA</fullName>
    </alternativeName>
    <alternativeName>
        <fullName evidence="11">Cell wall polymerase</fullName>
    </alternativeName>
    <alternativeName>
        <fullName evidence="11">Peptidoglycan polymerase</fullName>
        <shortName evidence="11">PG polymerase</shortName>
    </alternativeName>
</protein>
<evidence type="ECO:0000313" key="12">
    <source>
        <dbReference type="EMBL" id="MTU42536.1"/>
    </source>
</evidence>
<dbReference type="GO" id="GO:0009252">
    <property type="term" value="P:peptidoglycan biosynthetic process"/>
    <property type="evidence" value="ECO:0007669"/>
    <property type="project" value="UniProtKB-UniRule"/>
</dbReference>
<dbReference type="GO" id="GO:0008360">
    <property type="term" value="P:regulation of cell shape"/>
    <property type="evidence" value="ECO:0007669"/>
    <property type="project" value="UniProtKB-KW"/>
</dbReference>
<dbReference type="AlphaFoldDB" id="A0A6I3S0X0"/>
<feature type="transmembrane region" description="Helical" evidence="11">
    <location>
        <begin position="173"/>
        <end position="191"/>
    </location>
</feature>
<keyword evidence="2 11" id="KW-1003">Cell membrane</keyword>
<evidence type="ECO:0000256" key="6">
    <source>
        <dbReference type="ARBA" id="ARBA00022960"/>
    </source>
</evidence>
<dbReference type="PROSITE" id="PS00428">
    <property type="entry name" value="FTSW_RODA_SPOVE"/>
    <property type="match status" value="1"/>
</dbReference>
<dbReference type="RefSeq" id="WP_008863445.1">
    <property type="nucleotide sequence ID" value="NZ_CAJUON010000002.1"/>
</dbReference>
<evidence type="ECO:0000256" key="5">
    <source>
        <dbReference type="ARBA" id="ARBA00022692"/>
    </source>
</evidence>
<dbReference type="GO" id="GO:0051301">
    <property type="term" value="P:cell division"/>
    <property type="evidence" value="ECO:0007669"/>
    <property type="project" value="InterPro"/>
</dbReference>
<dbReference type="PANTHER" id="PTHR30474:SF1">
    <property type="entry name" value="PEPTIDOGLYCAN GLYCOSYLTRANSFERASE MRDB"/>
    <property type="match status" value="1"/>
</dbReference>
<dbReference type="GeneID" id="43347875"/>
<evidence type="ECO:0000256" key="9">
    <source>
        <dbReference type="ARBA" id="ARBA00023136"/>
    </source>
</evidence>
<comment type="caution">
    <text evidence="12">The sequence shown here is derived from an EMBL/GenBank/DDBJ whole genome shotgun (WGS) entry which is preliminary data.</text>
</comment>
<name>A0A6I3S0X0_9BURK</name>
<organism evidence="12 13">
    <name type="scientific">Parasutterella excrementihominis</name>
    <dbReference type="NCBI Taxonomy" id="487175"/>
    <lineage>
        <taxon>Bacteria</taxon>
        <taxon>Pseudomonadati</taxon>
        <taxon>Pseudomonadota</taxon>
        <taxon>Betaproteobacteria</taxon>
        <taxon>Burkholderiales</taxon>
        <taxon>Sutterellaceae</taxon>
        <taxon>Parasutterella</taxon>
    </lineage>
</organism>
<dbReference type="InterPro" id="IPR011923">
    <property type="entry name" value="RodA/MrdB"/>
</dbReference>
<feature type="transmembrane region" description="Helical" evidence="11">
    <location>
        <begin position="283"/>
        <end position="304"/>
    </location>
</feature>
<keyword evidence="7 11" id="KW-0573">Peptidoglycan synthesis</keyword>
<keyword evidence="6 11" id="KW-0133">Cell shape</keyword>
<dbReference type="EC" id="2.4.99.28" evidence="11"/>
<dbReference type="GO" id="GO:0008955">
    <property type="term" value="F:peptidoglycan glycosyltransferase activity"/>
    <property type="evidence" value="ECO:0007669"/>
    <property type="project" value="UniProtKB-UniRule"/>
</dbReference>
<evidence type="ECO:0000256" key="10">
    <source>
        <dbReference type="ARBA" id="ARBA00023316"/>
    </source>
</evidence>
<evidence type="ECO:0000256" key="3">
    <source>
        <dbReference type="ARBA" id="ARBA00022676"/>
    </source>
</evidence>
<dbReference type="GO" id="GO:0071555">
    <property type="term" value="P:cell wall organization"/>
    <property type="evidence" value="ECO:0007669"/>
    <property type="project" value="UniProtKB-KW"/>
</dbReference>
<dbReference type="InterPro" id="IPR001182">
    <property type="entry name" value="FtsW/RodA"/>
</dbReference>
<evidence type="ECO:0000256" key="4">
    <source>
        <dbReference type="ARBA" id="ARBA00022679"/>
    </source>
</evidence>
<feature type="transmembrane region" description="Helical" evidence="11">
    <location>
        <begin position="196"/>
        <end position="215"/>
    </location>
</feature>
<dbReference type="Pfam" id="PF01098">
    <property type="entry name" value="FTSW_RODA_SPOVE"/>
    <property type="match status" value="1"/>
</dbReference>
<evidence type="ECO:0000313" key="13">
    <source>
        <dbReference type="Proteomes" id="UP000462362"/>
    </source>
</evidence>
<keyword evidence="4 11" id="KW-0808">Transferase</keyword>
<evidence type="ECO:0000256" key="1">
    <source>
        <dbReference type="ARBA" id="ARBA00004141"/>
    </source>
</evidence>